<dbReference type="PROSITE" id="PS51257">
    <property type="entry name" value="PROKAR_LIPOPROTEIN"/>
    <property type="match status" value="1"/>
</dbReference>
<dbReference type="Gene3D" id="3.90.76.10">
    <property type="entry name" value="Dipeptide-binding Protein, Domain 1"/>
    <property type="match status" value="1"/>
</dbReference>
<evidence type="ECO:0000256" key="2">
    <source>
        <dbReference type="SAM" id="SignalP"/>
    </source>
</evidence>
<feature type="region of interest" description="Disordered" evidence="1">
    <location>
        <begin position="26"/>
        <end position="51"/>
    </location>
</feature>
<organism evidence="4 5">
    <name type="scientific">Phytoactinopolyspora mesophila</name>
    <dbReference type="NCBI Taxonomy" id="2650750"/>
    <lineage>
        <taxon>Bacteria</taxon>
        <taxon>Bacillati</taxon>
        <taxon>Actinomycetota</taxon>
        <taxon>Actinomycetes</taxon>
        <taxon>Jiangellales</taxon>
        <taxon>Jiangellaceae</taxon>
        <taxon>Phytoactinopolyspora</taxon>
    </lineage>
</organism>
<dbReference type="EMBL" id="WLZY01000001">
    <property type="protein sequence ID" value="NDL56380.1"/>
    <property type="molecule type" value="Genomic_DNA"/>
</dbReference>
<dbReference type="GO" id="GO:0043190">
    <property type="term" value="C:ATP-binding cassette (ABC) transporter complex"/>
    <property type="evidence" value="ECO:0007669"/>
    <property type="project" value="InterPro"/>
</dbReference>
<dbReference type="GO" id="GO:0015833">
    <property type="term" value="P:peptide transport"/>
    <property type="evidence" value="ECO:0007669"/>
    <property type="project" value="TreeGrafter"/>
</dbReference>
<dbReference type="GO" id="GO:0042597">
    <property type="term" value="C:periplasmic space"/>
    <property type="evidence" value="ECO:0007669"/>
    <property type="project" value="UniProtKB-ARBA"/>
</dbReference>
<evidence type="ECO:0000313" key="5">
    <source>
        <dbReference type="Proteomes" id="UP000460435"/>
    </source>
</evidence>
<dbReference type="CDD" id="cd00995">
    <property type="entry name" value="PBP2_NikA_DppA_OppA_like"/>
    <property type="match status" value="1"/>
</dbReference>
<dbReference type="Gene3D" id="3.40.190.10">
    <property type="entry name" value="Periplasmic binding protein-like II"/>
    <property type="match status" value="1"/>
</dbReference>
<dbReference type="PANTHER" id="PTHR30290">
    <property type="entry name" value="PERIPLASMIC BINDING COMPONENT OF ABC TRANSPORTER"/>
    <property type="match status" value="1"/>
</dbReference>
<comment type="caution">
    <text evidence="4">The sequence shown here is derived from an EMBL/GenBank/DDBJ whole genome shotgun (WGS) entry which is preliminary data.</text>
</comment>
<dbReference type="RefSeq" id="WP_162448972.1">
    <property type="nucleotide sequence ID" value="NZ_WLZY01000001.1"/>
</dbReference>
<gene>
    <name evidence="4" type="ORF">F7O44_04760</name>
</gene>
<evidence type="ECO:0000313" key="4">
    <source>
        <dbReference type="EMBL" id="NDL56380.1"/>
    </source>
</evidence>
<feature type="chain" id="PRO_5038511970" evidence="2">
    <location>
        <begin position="23"/>
        <end position="532"/>
    </location>
</feature>
<protein>
    <submittedName>
        <fullName evidence="4">ABC transporter substrate-binding protein</fullName>
    </submittedName>
</protein>
<name>A0A7K3LZF6_9ACTN</name>
<feature type="signal peptide" evidence="2">
    <location>
        <begin position="1"/>
        <end position="22"/>
    </location>
</feature>
<evidence type="ECO:0000259" key="3">
    <source>
        <dbReference type="Pfam" id="PF00496"/>
    </source>
</evidence>
<dbReference type="Proteomes" id="UP000460435">
    <property type="component" value="Unassembled WGS sequence"/>
</dbReference>
<dbReference type="SUPFAM" id="SSF53850">
    <property type="entry name" value="Periplasmic binding protein-like II"/>
    <property type="match status" value="1"/>
</dbReference>
<reference evidence="4 5" key="1">
    <citation type="submission" date="2019-11" db="EMBL/GenBank/DDBJ databases">
        <authorList>
            <person name="Li X.-J."/>
            <person name="Feng X.-M."/>
        </authorList>
    </citation>
    <scope>NUCLEOTIDE SEQUENCE [LARGE SCALE GENOMIC DNA]</scope>
    <source>
        <strain evidence="4 5">XMNu-373</strain>
    </source>
</reference>
<dbReference type="PANTHER" id="PTHR30290:SF83">
    <property type="entry name" value="ABC TRANSPORTER SUBSTRATE-BINDING PROTEIN"/>
    <property type="match status" value="1"/>
</dbReference>
<feature type="domain" description="Solute-binding protein family 5" evidence="3">
    <location>
        <begin position="81"/>
        <end position="448"/>
    </location>
</feature>
<evidence type="ECO:0000256" key="1">
    <source>
        <dbReference type="SAM" id="MobiDB-lite"/>
    </source>
</evidence>
<proteinExistence type="predicted"/>
<dbReference type="Gene3D" id="3.10.105.10">
    <property type="entry name" value="Dipeptide-binding Protein, Domain 3"/>
    <property type="match status" value="1"/>
</dbReference>
<dbReference type="InterPro" id="IPR030678">
    <property type="entry name" value="Peptide/Ni-bd"/>
</dbReference>
<accession>A0A7K3LZF6</accession>
<dbReference type="InterPro" id="IPR000914">
    <property type="entry name" value="SBP_5_dom"/>
</dbReference>
<dbReference type="PIRSF" id="PIRSF002741">
    <property type="entry name" value="MppA"/>
    <property type="match status" value="1"/>
</dbReference>
<dbReference type="GO" id="GO:1904680">
    <property type="term" value="F:peptide transmembrane transporter activity"/>
    <property type="evidence" value="ECO:0007669"/>
    <property type="project" value="TreeGrafter"/>
</dbReference>
<dbReference type="InterPro" id="IPR039424">
    <property type="entry name" value="SBP_5"/>
</dbReference>
<sequence length="532" mass="58320">MSSWRGLPALIVAAVLVLSACGSDDDNPGPAASGGGSFSVGVDEPDHLTPNRMTGAFNEVSALFAPLVKFGDSSEVTLLQAESIESDDNVHWRITIRDGWTWHNGEPVTAQNYADAWNATAYAPNGWANNGQFSNVVGYDELNPENGDPEAETLSGVNVVDETTLEVTLKSADSQFPFKLKLPGFYALPEVAFEDLDAYDEAPVGNGPFQMDGAWEHDVEIRMTRFEDYQGPQPNADELVFRIYSDLNTAYTDAVGGVVDIVSVPQEKLRQVEQDFGDRFIPFQAVRLDWLGFPLWDERFEDIRIRQAISMAIDREEVNEAIFAGVYHPASSFHGANVIGGGTEGLCGEYCEFNPERANELMDEAGGWDGSLELWYPGGVGYDQTFEALANQIRQNLDAIDDVELKTQPGFAAFIEDLSEQTVTGMFRGGWGSLYPSMQNQLTEVWSSMGVGRAGAGSYAEDDVDQLILEADAAPTSEEAAELYQQAEARIFEDFPAVPLFYATYNFAHSENVSNVTIGFDEIELTDVVVND</sequence>
<dbReference type="Pfam" id="PF00496">
    <property type="entry name" value="SBP_bac_5"/>
    <property type="match status" value="1"/>
</dbReference>
<keyword evidence="5" id="KW-1185">Reference proteome</keyword>
<dbReference type="AlphaFoldDB" id="A0A7K3LZF6"/>
<keyword evidence="2" id="KW-0732">Signal</keyword>